<dbReference type="InterPro" id="IPR006099">
    <property type="entry name" value="MeMalonylCoA_mutase_a/b_cat"/>
</dbReference>
<organism evidence="10 11">
    <name type="scientific">Streptomyces venezuelae</name>
    <dbReference type="NCBI Taxonomy" id="54571"/>
    <lineage>
        <taxon>Bacteria</taxon>
        <taxon>Bacillati</taxon>
        <taxon>Actinomycetota</taxon>
        <taxon>Actinomycetes</taxon>
        <taxon>Kitasatosporales</taxon>
        <taxon>Streptomycetaceae</taxon>
        <taxon>Streptomyces</taxon>
    </lineage>
</organism>
<dbReference type="CDD" id="cd03677">
    <property type="entry name" value="MM_CoA_mutase_beta"/>
    <property type="match status" value="1"/>
</dbReference>
<dbReference type="Gene3D" id="3.40.50.280">
    <property type="entry name" value="Cobalamin-binding domain"/>
    <property type="match status" value="1"/>
</dbReference>
<evidence type="ECO:0000256" key="6">
    <source>
        <dbReference type="ARBA" id="ARBA00023235"/>
    </source>
</evidence>
<evidence type="ECO:0000256" key="7">
    <source>
        <dbReference type="ARBA" id="ARBA00023285"/>
    </source>
</evidence>
<dbReference type="SUPFAM" id="SSF51703">
    <property type="entry name" value="Cobalamin (vitamin B12)-dependent enzymes"/>
    <property type="match status" value="1"/>
</dbReference>
<dbReference type="GO" id="GO:0005737">
    <property type="term" value="C:cytoplasm"/>
    <property type="evidence" value="ECO:0007669"/>
    <property type="project" value="TreeGrafter"/>
</dbReference>
<evidence type="ECO:0000256" key="4">
    <source>
        <dbReference type="ARBA" id="ARBA00012398"/>
    </source>
</evidence>
<evidence type="ECO:0000313" key="11">
    <source>
        <dbReference type="Proteomes" id="UP000324106"/>
    </source>
</evidence>
<dbReference type="PANTHER" id="PTHR48101:SF4">
    <property type="entry name" value="METHYLMALONYL-COA MUTASE, MITOCHONDRIAL"/>
    <property type="match status" value="1"/>
</dbReference>
<feature type="region of interest" description="Disordered" evidence="8">
    <location>
        <begin position="98"/>
        <end position="119"/>
    </location>
</feature>
<dbReference type="Gene3D" id="1.10.196.20">
    <property type="match status" value="1"/>
</dbReference>
<dbReference type="Gene3D" id="3.60.110.10">
    <property type="entry name" value="Carbon-nitrogen hydrolase"/>
    <property type="match status" value="1"/>
</dbReference>
<dbReference type="GO" id="GO:0019678">
    <property type="term" value="P:propionate metabolic process, methylmalonyl pathway"/>
    <property type="evidence" value="ECO:0007669"/>
    <property type="project" value="TreeGrafter"/>
</dbReference>
<evidence type="ECO:0000256" key="3">
    <source>
        <dbReference type="ARBA" id="ARBA00011870"/>
    </source>
</evidence>
<comment type="similarity">
    <text evidence="2">Belongs to the methylmalonyl-CoA mutase family.</text>
</comment>
<dbReference type="Gene3D" id="3.20.20.240">
    <property type="entry name" value="Methylmalonyl-CoA mutase"/>
    <property type="match status" value="1"/>
</dbReference>
<gene>
    <name evidence="10" type="ORF">DEJ46_08380</name>
</gene>
<reference evidence="10 11" key="1">
    <citation type="submission" date="2018-05" db="EMBL/GenBank/DDBJ databases">
        <title>Streptomyces venezuelae.</title>
        <authorList>
            <person name="Kim W."/>
            <person name="Lee N."/>
            <person name="Cho B.-K."/>
        </authorList>
    </citation>
    <scope>NUCLEOTIDE SEQUENCE [LARGE SCALE GENOMIC DNA]</scope>
    <source>
        <strain evidence="10 11">ATCC 15068</strain>
    </source>
</reference>
<dbReference type="AlphaFoldDB" id="A0A5P2ALN0"/>
<dbReference type="SUPFAM" id="SSF56317">
    <property type="entry name" value="Carbon-nitrogen hydrolase"/>
    <property type="match status" value="1"/>
</dbReference>
<keyword evidence="7" id="KW-0170">Cobalt</keyword>
<evidence type="ECO:0000256" key="8">
    <source>
        <dbReference type="SAM" id="MobiDB-lite"/>
    </source>
</evidence>
<feature type="region of interest" description="Disordered" evidence="8">
    <location>
        <begin position="1"/>
        <end position="29"/>
    </location>
</feature>
<dbReference type="EC" id="5.4.99.2" evidence="4"/>
<comment type="cofactor">
    <cofactor evidence="1">
        <name>adenosylcob(III)alamin</name>
        <dbReference type="ChEBI" id="CHEBI:18408"/>
    </cofactor>
</comment>
<name>A0A5P2ALN0_STRVZ</name>
<dbReference type="Pfam" id="PF01642">
    <property type="entry name" value="MM_CoA_mutase"/>
    <property type="match status" value="1"/>
</dbReference>
<feature type="domain" description="CN hydrolase" evidence="9">
    <location>
        <begin position="1"/>
        <end position="67"/>
    </location>
</feature>
<dbReference type="GO" id="GO:0004494">
    <property type="term" value="F:methylmalonyl-CoA mutase activity"/>
    <property type="evidence" value="ECO:0007669"/>
    <property type="project" value="UniProtKB-EC"/>
</dbReference>
<dbReference type="InterPro" id="IPR003010">
    <property type="entry name" value="C-N_Hydrolase"/>
</dbReference>
<evidence type="ECO:0000313" key="10">
    <source>
        <dbReference type="EMBL" id="QES19103.1"/>
    </source>
</evidence>
<evidence type="ECO:0000256" key="2">
    <source>
        <dbReference type="ARBA" id="ARBA00008465"/>
    </source>
</evidence>
<evidence type="ECO:0000256" key="1">
    <source>
        <dbReference type="ARBA" id="ARBA00001922"/>
    </source>
</evidence>
<evidence type="ECO:0000256" key="5">
    <source>
        <dbReference type="ARBA" id="ARBA00022628"/>
    </source>
</evidence>
<dbReference type="PROSITE" id="PS50263">
    <property type="entry name" value="CN_HYDROLASE"/>
    <property type="match status" value="1"/>
</dbReference>
<comment type="subunit">
    <text evidence="3">Heterodimer of an alpha and a beta chain.</text>
</comment>
<dbReference type="InterPro" id="IPR058549">
    <property type="entry name" value="MeMalonylCoA_mutase_a/b_site"/>
</dbReference>
<dbReference type="EMBL" id="CP029194">
    <property type="protein sequence ID" value="QES19103.1"/>
    <property type="molecule type" value="Genomic_DNA"/>
</dbReference>
<dbReference type="InterPro" id="IPR016176">
    <property type="entry name" value="Cbl-dep_enz_cat"/>
</dbReference>
<protein>
    <recommendedName>
        <fullName evidence="4">methylmalonyl-CoA mutase</fullName>
        <ecNumber evidence="4">5.4.99.2</ecNumber>
    </recommendedName>
</protein>
<keyword evidence="5" id="KW-0846">Cobalamin</keyword>
<keyword evidence="6" id="KW-0413">Isomerase</keyword>
<dbReference type="InterPro" id="IPR024067">
    <property type="entry name" value="Me-malonyl-CoA_mutase_sm_su_N"/>
</dbReference>
<sequence length="743" mass="77906">MDARVSPGPARTTSRPSPATARTCASAPATAGRSTFYGSSSISDPYGRIMLRAPRNTPAVLVADLDLDQRRDWLDFGLMGTRRPELYGALTERLPGRSLCGGDGRRRRARPEQGRSGEVKVTVDHSAVAQGPSPSIRGMTVLPDDGLSLAAEFPAATHDQWRRLVAGVLSRSGKDVPDAEAEDVLSTALEDGLRARPLYTAADAAPDPGLPGFAPFVRGGRAEGNTASGWDVRQRHVAADPEAVLTDLENGVTSLWLAVGPAGVPVPELDRLLQGVYLDLAPVALDAGPETSAAADELFAIYERRGVAPEAAAGNLGADPLGTEARTGQAYDGDDFPGTVALARRCAETYPQLRAVTVDALPYHEAGGSTAQELGCALAGGVAYLRALTEGGLTVEQALGQLEFRYAATADQFLTIAKLRAARRLWARIAEACGAPAAGAQRQHAVTSSVMMTARDPWVNMLRTTIATLAAGVGGADSVSVLPFDHALGLPDAFSRRIARNTSTILIEESHLSRVIDPAGGSWYVESLTDELARAAWEFFQEIERAGGLAAALRSGLVGRELAANWEERSKRLAKRREPVTGVSEFPHLAEKPVVREPAPAAPGGGLPRVRRDEAYEALRARSDAHLAATGARPRVYLAALGPAAAHTARLTFTANLLQAGGIEPVTEGPFEESGATEACLCSSDALYEEQAESAAAALREAGAGHVALAGRPGSYAGVDTYVFAGCDAVAVLTAALDRMGVS</sequence>
<dbReference type="PROSITE" id="PS00544">
    <property type="entry name" value="METMALONYL_COA_MUTASE"/>
    <property type="match status" value="1"/>
</dbReference>
<dbReference type="Proteomes" id="UP000324106">
    <property type="component" value="Chromosome"/>
</dbReference>
<accession>A0A5P2ALN0</accession>
<dbReference type="InterPro" id="IPR036526">
    <property type="entry name" value="C-N_Hydrolase_sf"/>
</dbReference>
<dbReference type="PANTHER" id="PTHR48101">
    <property type="entry name" value="METHYLMALONYL-COA MUTASE, MITOCHONDRIAL-RELATED"/>
    <property type="match status" value="1"/>
</dbReference>
<feature type="compositionally biased region" description="Basic and acidic residues" evidence="8">
    <location>
        <begin position="110"/>
        <end position="119"/>
    </location>
</feature>
<proteinExistence type="inferred from homology"/>
<evidence type="ECO:0000259" key="9">
    <source>
        <dbReference type="PROSITE" id="PS50263"/>
    </source>
</evidence>
<dbReference type="GO" id="GO:0031419">
    <property type="term" value="F:cobalamin binding"/>
    <property type="evidence" value="ECO:0007669"/>
    <property type="project" value="UniProtKB-KW"/>
</dbReference>